<keyword evidence="3" id="KW-1185">Reference proteome</keyword>
<evidence type="ECO:0000256" key="1">
    <source>
        <dbReference type="ARBA" id="ARBA00022729"/>
    </source>
</evidence>
<dbReference type="OrthoDB" id="1572689at2759"/>
<organism evidence="2 3">
    <name type="scientific">Adiantum capillus-veneris</name>
    <name type="common">Maidenhair fern</name>
    <dbReference type="NCBI Taxonomy" id="13818"/>
    <lineage>
        <taxon>Eukaryota</taxon>
        <taxon>Viridiplantae</taxon>
        <taxon>Streptophyta</taxon>
        <taxon>Embryophyta</taxon>
        <taxon>Tracheophyta</taxon>
        <taxon>Polypodiopsida</taxon>
        <taxon>Polypodiidae</taxon>
        <taxon>Polypodiales</taxon>
        <taxon>Pteridineae</taxon>
        <taxon>Pteridaceae</taxon>
        <taxon>Vittarioideae</taxon>
        <taxon>Adiantum</taxon>
    </lineage>
</organism>
<protein>
    <submittedName>
        <fullName evidence="2">Uncharacterized protein</fullName>
    </submittedName>
</protein>
<evidence type="ECO:0000313" key="3">
    <source>
        <dbReference type="Proteomes" id="UP000886520"/>
    </source>
</evidence>
<gene>
    <name evidence="2" type="ORF">GOP47_0010716</name>
</gene>
<accession>A0A9D4ZJ22</accession>
<comment type="caution">
    <text evidence="2">The sequence shown here is derived from an EMBL/GenBank/DDBJ whole genome shotgun (WGS) entry which is preliminary data.</text>
</comment>
<reference evidence="2" key="1">
    <citation type="submission" date="2021-01" db="EMBL/GenBank/DDBJ databases">
        <title>Adiantum capillus-veneris genome.</title>
        <authorList>
            <person name="Fang Y."/>
            <person name="Liao Q."/>
        </authorList>
    </citation>
    <scope>NUCLEOTIDE SEQUENCE</scope>
    <source>
        <strain evidence="2">H3</strain>
        <tissue evidence="2">Leaf</tissue>
    </source>
</reference>
<dbReference type="Pfam" id="PF24068">
    <property type="entry name" value="TPD1_C"/>
    <property type="match status" value="1"/>
</dbReference>
<dbReference type="GO" id="GO:0001709">
    <property type="term" value="P:cell fate determination"/>
    <property type="evidence" value="ECO:0007669"/>
    <property type="project" value="TreeGrafter"/>
</dbReference>
<name>A0A9D4ZJ22_ADICA</name>
<dbReference type="Proteomes" id="UP000886520">
    <property type="component" value="Chromosome 10"/>
</dbReference>
<proteinExistence type="predicted"/>
<sequence length="173" mass="18125">MVMMQRGSSEGHHCNIFWVNVVLVAMFLCPNLQIAVANNATVAGNAILQPHKVHVAVSASTATSGGCRKLLAVQAQCKAEEDIVLLQGPVGPSEFLVQMINTCIDGCSSRDIHVSCGAFGSDSFVNPALFNRVALNDCVVKAGGALAPSEGITFRYVSAVEFPLSVASATMLC</sequence>
<dbReference type="EMBL" id="JABFUD020000010">
    <property type="protein sequence ID" value="KAI5074755.1"/>
    <property type="molecule type" value="Genomic_DNA"/>
</dbReference>
<keyword evidence="1" id="KW-0732">Signal</keyword>
<evidence type="ECO:0000313" key="2">
    <source>
        <dbReference type="EMBL" id="KAI5074755.1"/>
    </source>
</evidence>
<dbReference type="AlphaFoldDB" id="A0A9D4ZJ22"/>
<dbReference type="PANTHER" id="PTHR33184:SF61">
    <property type="entry name" value="TPD1 PROTEIN HOMOLOG 1"/>
    <property type="match status" value="1"/>
</dbReference>
<dbReference type="PANTHER" id="PTHR33184">
    <property type="entry name" value="PROTEIN TAPETUM DETERMINANT 1-LIKE-RELATED"/>
    <property type="match status" value="1"/>
</dbReference>
<dbReference type="InterPro" id="IPR040361">
    <property type="entry name" value="TPD1"/>
</dbReference>